<comment type="caution">
    <text evidence="1">The sequence shown here is derived from an EMBL/GenBank/DDBJ whole genome shotgun (WGS) entry which is preliminary data.</text>
</comment>
<organism evidence="1 2">
    <name type="scientific">Peronospora destructor</name>
    <dbReference type="NCBI Taxonomy" id="86335"/>
    <lineage>
        <taxon>Eukaryota</taxon>
        <taxon>Sar</taxon>
        <taxon>Stramenopiles</taxon>
        <taxon>Oomycota</taxon>
        <taxon>Peronosporomycetes</taxon>
        <taxon>Peronosporales</taxon>
        <taxon>Peronosporaceae</taxon>
        <taxon>Peronospora</taxon>
    </lineage>
</organism>
<accession>A0AAV0VJ23</accession>
<evidence type="ECO:0008006" key="3">
    <source>
        <dbReference type="Google" id="ProtNLM"/>
    </source>
</evidence>
<sequence>MSAVVGQPLVSEFQEGTLMDFYVRFGHLSFDTIKRITREPESGIELTDLRRVNCQICAKGKATKSRQPLRDSGKNSPIDRVGGVICSDLKGPITPLDRHGNRYLVNFVDHKTNYVRVRGKRKIKLRKSLITFSYFLRSASTVACMSSALMAEVNMLT</sequence>
<evidence type="ECO:0000313" key="2">
    <source>
        <dbReference type="Proteomes" id="UP001162029"/>
    </source>
</evidence>
<evidence type="ECO:0000313" key="1">
    <source>
        <dbReference type="EMBL" id="CAI5747546.1"/>
    </source>
</evidence>
<gene>
    <name evidence="1" type="ORF">PDE001_LOCUS12440</name>
</gene>
<protein>
    <recommendedName>
        <fullName evidence="3">GAG-pre-integrase domain-containing protein</fullName>
    </recommendedName>
</protein>
<keyword evidence="2" id="KW-1185">Reference proteome</keyword>
<dbReference type="Proteomes" id="UP001162029">
    <property type="component" value="Unassembled WGS sequence"/>
</dbReference>
<name>A0AAV0VJ23_9STRA</name>
<proteinExistence type="predicted"/>
<reference evidence="1" key="1">
    <citation type="submission" date="2022-12" db="EMBL/GenBank/DDBJ databases">
        <authorList>
            <person name="Webb A."/>
        </authorList>
    </citation>
    <scope>NUCLEOTIDE SEQUENCE</scope>
    <source>
        <strain evidence="1">Pd1</strain>
    </source>
</reference>
<dbReference type="EMBL" id="CANTFM010002699">
    <property type="protein sequence ID" value="CAI5747546.1"/>
    <property type="molecule type" value="Genomic_DNA"/>
</dbReference>
<dbReference type="AlphaFoldDB" id="A0AAV0VJ23"/>